<keyword evidence="4" id="KW-1185">Reference proteome</keyword>
<evidence type="ECO:0000313" key="4">
    <source>
        <dbReference type="Proteomes" id="UP001501074"/>
    </source>
</evidence>
<evidence type="ECO:0000259" key="2">
    <source>
        <dbReference type="Pfam" id="PF26299"/>
    </source>
</evidence>
<dbReference type="InterPro" id="IPR058741">
    <property type="entry name" value="MurL_C"/>
</dbReference>
<dbReference type="EMBL" id="BAAAZO010000004">
    <property type="protein sequence ID" value="GAA3611907.1"/>
    <property type="molecule type" value="Genomic_DNA"/>
</dbReference>
<proteinExistence type="predicted"/>
<dbReference type="InterPro" id="IPR058740">
    <property type="entry name" value="MurL_N"/>
</dbReference>
<evidence type="ECO:0000313" key="3">
    <source>
        <dbReference type="EMBL" id="GAA3611907.1"/>
    </source>
</evidence>
<gene>
    <name evidence="3" type="ORF">GCM10022223_30010</name>
</gene>
<dbReference type="Proteomes" id="UP001501074">
    <property type="component" value="Unassembled WGS sequence"/>
</dbReference>
<evidence type="ECO:0000259" key="1">
    <source>
        <dbReference type="Pfam" id="PF26298"/>
    </source>
</evidence>
<organism evidence="3 4">
    <name type="scientific">Kineosporia mesophila</name>
    <dbReference type="NCBI Taxonomy" id="566012"/>
    <lineage>
        <taxon>Bacteria</taxon>
        <taxon>Bacillati</taxon>
        <taxon>Actinomycetota</taxon>
        <taxon>Actinomycetes</taxon>
        <taxon>Kineosporiales</taxon>
        <taxon>Kineosporiaceae</taxon>
        <taxon>Kineosporia</taxon>
    </lineage>
</organism>
<evidence type="ECO:0008006" key="5">
    <source>
        <dbReference type="Google" id="ProtNLM"/>
    </source>
</evidence>
<dbReference type="Pfam" id="PF26298">
    <property type="entry name" value="MurL_epimerase_C"/>
    <property type="match status" value="1"/>
</dbReference>
<feature type="domain" description="MurL C-terminal" evidence="1">
    <location>
        <begin position="321"/>
        <end position="408"/>
    </location>
</feature>
<feature type="domain" description="MurL N-terminal" evidence="2">
    <location>
        <begin position="27"/>
        <end position="293"/>
    </location>
</feature>
<sequence length="451" mass="49611">MSTPVDPRFLQSLRTAHPLLTVAEPVCAIEDSRLVVRFRFTVGQHTFEPSITLSGLEAHELARANDAPARELLRALAVVEAFSYWKAFCSPELVIPGTDDQLGWWNGFWAPAMGEFFYRNDIDFTQPGFLELRATGGPAPAGGTAPEGPALVMFSGGKDSLALTLTTRKALPIDVFLYNPTPNQIALTQSLEPGRVITLERQIRPELLRLNDEGRPNGHTPYSAYLAFAAMLAGYLRGNRLVLAGNSRSDDEPNISAYRGRPINHQWTKTYEFEANLADYRHRWVPAAPPYASPLRPLFELQIISLLADDVDAYLRTASCNQTRSTGWCRACAKCAWVFLATSVLFGHDLAVTKLGGDLLEDRSLAGLYERMAGLHGTKPFECTGSEDEVRASLRSVLERDAPVPAALLLMAEDTRLQQAPTLGEVLADWGADDLVPEAIRPHVEKARGQG</sequence>
<dbReference type="Pfam" id="PF26299">
    <property type="entry name" value="MurL_N"/>
    <property type="match status" value="1"/>
</dbReference>
<protein>
    <recommendedName>
        <fullName evidence="5">UDP-N-acetyl-alpha-D-muramoyl-L-alanyl-L-glutamate epimerase</fullName>
    </recommendedName>
</protein>
<dbReference type="RefSeq" id="WP_231482137.1">
    <property type="nucleotide sequence ID" value="NZ_BAAAZO010000004.1"/>
</dbReference>
<accession>A0ABP6ZQD4</accession>
<name>A0ABP6ZQD4_9ACTN</name>
<comment type="caution">
    <text evidence="3">The sequence shown here is derived from an EMBL/GenBank/DDBJ whole genome shotgun (WGS) entry which is preliminary data.</text>
</comment>
<dbReference type="SUPFAM" id="SSF52402">
    <property type="entry name" value="Adenine nucleotide alpha hydrolases-like"/>
    <property type="match status" value="1"/>
</dbReference>
<reference evidence="4" key="1">
    <citation type="journal article" date="2019" name="Int. J. Syst. Evol. Microbiol.">
        <title>The Global Catalogue of Microorganisms (GCM) 10K type strain sequencing project: providing services to taxonomists for standard genome sequencing and annotation.</title>
        <authorList>
            <consortium name="The Broad Institute Genomics Platform"/>
            <consortium name="The Broad Institute Genome Sequencing Center for Infectious Disease"/>
            <person name="Wu L."/>
            <person name="Ma J."/>
        </authorList>
    </citation>
    <scope>NUCLEOTIDE SEQUENCE [LARGE SCALE GENOMIC DNA]</scope>
    <source>
        <strain evidence="4">JCM 16902</strain>
    </source>
</reference>